<dbReference type="InterPro" id="IPR055170">
    <property type="entry name" value="GFO_IDH_MocA-like_dom"/>
</dbReference>
<accession>A0ABV6LQK6</accession>
<dbReference type="InterPro" id="IPR052515">
    <property type="entry name" value="Gfo/Idh/MocA_Oxidoreductase"/>
</dbReference>
<dbReference type="Gene3D" id="3.40.50.720">
    <property type="entry name" value="NAD(P)-binding Rossmann-like Domain"/>
    <property type="match status" value="1"/>
</dbReference>
<evidence type="ECO:0000259" key="1">
    <source>
        <dbReference type="Pfam" id="PF01408"/>
    </source>
</evidence>
<comment type="caution">
    <text evidence="3">The sequence shown here is derived from an EMBL/GenBank/DDBJ whole genome shotgun (WGS) entry which is preliminary data.</text>
</comment>
<dbReference type="RefSeq" id="WP_377348914.1">
    <property type="nucleotide sequence ID" value="NZ_JBHLTP010000011.1"/>
</dbReference>
<evidence type="ECO:0000313" key="4">
    <source>
        <dbReference type="Proteomes" id="UP001589836"/>
    </source>
</evidence>
<feature type="domain" description="GFO/IDH/MocA-like oxidoreductase" evidence="2">
    <location>
        <begin position="132"/>
        <end position="255"/>
    </location>
</feature>
<reference evidence="3 4" key="1">
    <citation type="submission" date="2024-09" db="EMBL/GenBank/DDBJ databases">
        <authorList>
            <person name="Sun Q."/>
            <person name="Mori K."/>
        </authorList>
    </citation>
    <scope>NUCLEOTIDE SEQUENCE [LARGE SCALE GENOMIC DNA]</scope>
    <source>
        <strain evidence="3 4">NCAIM B.02529</strain>
    </source>
</reference>
<name>A0ABV6LQK6_9BACI</name>
<dbReference type="SUPFAM" id="SSF51735">
    <property type="entry name" value="NAD(P)-binding Rossmann-fold domains"/>
    <property type="match status" value="1"/>
</dbReference>
<evidence type="ECO:0000313" key="3">
    <source>
        <dbReference type="EMBL" id="MFC0524686.1"/>
    </source>
</evidence>
<dbReference type="InterPro" id="IPR000683">
    <property type="entry name" value="Gfo/Idh/MocA-like_OxRdtase_N"/>
</dbReference>
<dbReference type="Proteomes" id="UP001589836">
    <property type="component" value="Unassembled WGS sequence"/>
</dbReference>
<dbReference type="Pfam" id="PF01408">
    <property type="entry name" value="GFO_IDH_MocA"/>
    <property type="match status" value="1"/>
</dbReference>
<dbReference type="Pfam" id="PF22725">
    <property type="entry name" value="GFO_IDH_MocA_C3"/>
    <property type="match status" value="1"/>
</dbReference>
<gene>
    <name evidence="3" type="ORF">ACFFGV_14000</name>
</gene>
<organism evidence="3 4">
    <name type="scientific">Pontibacillus salicampi</name>
    <dbReference type="NCBI Taxonomy" id="1449801"/>
    <lineage>
        <taxon>Bacteria</taxon>
        <taxon>Bacillati</taxon>
        <taxon>Bacillota</taxon>
        <taxon>Bacilli</taxon>
        <taxon>Bacillales</taxon>
        <taxon>Bacillaceae</taxon>
        <taxon>Pontibacillus</taxon>
    </lineage>
</organism>
<dbReference type="SUPFAM" id="SSF55347">
    <property type="entry name" value="Glyceraldehyde-3-phosphate dehydrogenase-like, C-terminal domain"/>
    <property type="match status" value="1"/>
</dbReference>
<dbReference type="PANTHER" id="PTHR43249">
    <property type="entry name" value="UDP-N-ACETYL-2-AMINO-2-DEOXY-D-GLUCURONATE OXIDASE"/>
    <property type="match status" value="1"/>
</dbReference>
<proteinExistence type="predicted"/>
<keyword evidence="4" id="KW-1185">Reference proteome</keyword>
<evidence type="ECO:0000259" key="2">
    <source>
        <dbReference type="Pfam" id="PF22725"/>
    </source>
</evidence>
<protein>
    <submittedName>
        <fullName evidence="3">Gfo/Idh/MocA family protein</fullName>
    </submittedName>
</protein>
<feature type="domain" description="Gfo/Idh/MocA-like oxidoreductase N-terminal" evidence="1">
    <location>
        <begin position="5"/>
        <end position="124"/>
    </location>
</feature>
<dbReference type="InterPro" id="IPR036291">
    <property type="entry name" value="NAD(P)-bd_dom_sf"/>
</dbReference>
<dbReference type="Gene3D" id="3.30.360.10">
    <property type="entry name" value="Dihydrodipicolinate Reductase, domain 2"/>
    <property type="match status" value="1"/>
</dbReference>
<dbReference type="PANTHER" id="PTHR43249:SF1">
    <property type="entry name" value="D-GLUCOSIDE 3-DEHYDROGENASE"/>
    <property type="match status" value="1"/>
</dbReference>
<dbReference type="EMBL" id="JBHLTP010000011">
    <property type="protein sequence ID" value="MFC0524686.1"/>
    <property type="molecule type" value="Genomic_DNA"/>
</dbReference>
<sequence>MDKVQWGIIGCGDVTEVKSGPALQLVEGSSLVAVMRRNGELAKDYAKRHGVPKWYDDAEALIEDPEVTAIYVATPPSSHKEYVMMAARALKPVYVEKPMALNLQEATEMNDYCKGLGVPLYVAYYRRALPRFLKVKDLIEEGYIGEVRYVITEQSTPLLPMENGEEQPWRVRPEVSGGGIFFDMASHTLDLLDYLLGPIEEVKGLAVNQAGAYRAEDAVSCSYTFASGVIGTGLWNFAAYREDDWNKIVGTKGEIVFSSFREKPVILYTKNGEEQFIVERPKHIQQPFIQKMVEALYGRGNCPSTGDTALRTNKIMEKILADYYK</sequence>